<dbReference type="GO" id="GO:0006508">
    <property type="term" value="P:proteolysis"/>
    <property type="evidence" value="ECO:0007669"/>
    <property type="project" value="TreeGrafter"/>
</dbReference>
<dbReference type="OrthoDB" id="291007at2759"/>
<proteinExistence type="predicted"/>
<evidence type="ECO:0000256" key="2">
    <source>
        <dbReference type="ARBA" id="ARBA00022737"/>
    </source>
</evidence>
<gene>
    <name evidence="5" type="primary">Contig3357.g3594</name>
    <name evidence="5" type="ORF">STYLEM_14796</name>
</gene>
<evidence type="ECO:0008006" key="7">
    <source>
        <dbReference type="Google" id="ProtNLM"/>
    </source>
</evidence>
<keyword evidence="2" id="KW-0677">Repeat</keyword>
<dbReference type="GO" id="GO:0007166">
    <property type="term" value="P:cell surface receptor signaling pathway"/>
    <property type="evidence" value="ECO:0007669"/>
    <property type="project" value="TreeGrafter"/>
</dbReference>
<feature type="signal peptide" evidence="4">
    <location>
        <begin position="1"/>
        <end position="30"/>
    </location>
</feature>
<keyword evidence="1 4" id="KW-0732">Signal</keyword>
<dbReference type="InterPro" id="IPR011936">
    <property type="entry name" value="Myxo_disulph_rpt"/>
</dbReference>
<keyword evidence="6" id="KW-1185">Reference proteome</keyword>
<dbReference type="GO" id="GO:0004222">
    <property type="term" value="F:metalloendopeptidase activity"/>
    <property type="evidence" value="ECO:0007669"/>
    <property type="project" value="TreeGrafter"/>
</dbReference>
<dbReference type="Proteomes" id="UP000039865">
    <property type="component" value="Unassembled WGS sequence"/>
</dbReference>
<dbReference type="Pfam" id="PF13948">
    <property type="entry name" value="DUF4215"/>
    <property type="match status" value="1"/>
</dbReference>
<evidence type="ECO:0000256" key="1">
    <source>
        <dbReference type="ARBA" id="ARBA00022729"/>
    </source>
</evidence>
<evidence type="ECO:0000313" key="5">
    <source>
        <dbReference type="EMBL" id="CDW85710.1"/>
    </source>
</evidence>
<organism evidence="5 6">
    <name type="scientific">Stylonychia lemnae</name>
    <name type="common">Ciliate</name>
    <dbReference type="NCBI Taxonomy" id="5949"/>
    <lineage>
        <taxon>Eukaryota</taxon>
        <taxon>Sar</taxon>
        <taxon>Alveolata</taxon>
        <taxon>Ciliophora</taxon>
        <taxon>Intramacronucleata</taxon>
        <taxon>Spirotrichea</taxon>
        <taxon>Stichotrichia</taxon>
        <taxon>Sporadotrichida</taxon>
        <taxon>Oxytrichidae</taxon>
        <taxon>Stylonychinae</taxon>
        <taxon>Stylonychia</taxon>
    </lineage>
</organism>
<dbReference type="PANTHER" id="PTHR46130">
    <property type="entry name" value="LAMGL DOMAIN-CONTAINING PROTEIN"/>
    <property type="match status" value="1"/>
</dbReference>
<dbReference type="InterPro" id="IPR043543">
    <property type="entry name" value="PAPPA/PAPPA2"/>
</dbReference>
<evidence type="ECO:0000256" key="4">
    <source>
        <dbReference type="SAM" id="SignalP"/>
    </source>
</evidence>
<dbReference type="AlphaFoldDB" id="A0A078ATD8"/>
<evidence type="ECO:0000313" key="6">
    <source>
        <dbReference type="Proteomes" id="UP000039865"/>
    </source>
</evidence>
<dbReference type="GO" id="GO:0005615">
    <property type="term" value="C:extracellular space"/>
    <property type="evidence" value="ECO:0007669"/>
    <property type="project" value="TreeGrafter"/>
</dbReference>
<dbReference type="PANTHER" id="PTHR46130:SF3">
    <property type="entry name" value="CHROMOSOME UNDETERMINED SCAFFOLD_33, WHOLE GENOME SHOTGUN SEQUENCE"/>
    <property type="match status" value="1"/>
</dbReference>
<keyword evidence="3" id="KW-1015">Disulfide bond</keyword>
<reference evidence="5 6" key="1">
    <citation type="submission" date="2014-06" db="EMBL/GenBank/DDBJ databases">
        <authorList>
            <person name="Swart Estienne"/>
        </authorList>
    </citation>
    <scope>NUCLEOTIDE SEQUENCE [LARGE SCALE GENOMIC DNA]</scope>
    <source>
        <strain evidence="5 6">130c</strain>
    </source>
</reference>
<accession>A0A078ATD8</accession>
<protein>
    <recommendedName>
        <fullName evidence="7">Lipoprotein</fullName>
    </recommendedName>
</protein>
<evidence type="ECO:0000256" key="3">
    <source>
        <dbReference type="ARBA" id="ARBA00023157"/>
    </source>
</evidence>
<dbReference type="NCBIfam" id="TIGR02232">
    <property type="entry name" value="myxo_disulf_rpt"/>
    <property type="match status" value="4"/>
</dbReference>
<sequence>MILFRLGDSNLFLISTLLLLSFTQIVGVQGVTNQCDSSMKFCDDNGYFDPVISQRLFEGSISLFQSAFYITFEETRENFLQPNPAGCTLQSQQQISAIQQLGNNENDFDGNDNLDLVHYYQNTNSQSEELQTFIGNIISFQRCSYVFNFAYNPLTQFKSYQIKKFTVSIEYDEELERKRTVFNLKYSQQFQQEKYYSTFKDFPCQVTEFYYHPDFNGIFYLLDDNHTISVKVDTGFPTGGDPCQSNLFTDKSKMNQFTFSLKEFSGSFYLGVLKNFVFLNNTLFLVTYSNRTASDPYPTIDSKIWRVSIRPALVQKLDTYLITTVYNDTIDQLAAFEMNGLVYTQKNKMGYTITYLNKTTYTTSIGLPTNYATTVFWKIYQARVDNHMHRPVWGVNNTNPSAISRITTTTAQVFNDITNNTDFYNFTVQFGRYHALVLNPGLCGAQRDTTDYNNMRAFVINLRRMEIEKCLTQSLVGCGDGIYKSANEEECDDGNLNDGDGCSSSCKIEEFYKCTQVEGAKSVCTPIICSNGKKDTGEECDDGNLIDGDGCNSTCKEELGWSCANFFTCQQMCGDGKIYQQNKKLANGSNYEFYREECDQVVGCNNETCKADLGWNCTQNLTDLTAKCTQFCGNKKHEDWEVCDDGNNVDGDGCAKGCMQIEFPFRCPLVGKCSSSCGNRQFEGLDLTIGYDKELQGEECDDGNNIDGDGCSAACKKEAGYTCVNIFWQLVYELPIFYSKCTKGSNGGEGSSNGTGTYYREIFTTTEFIFDNHAVNLKYISGKFRLIETGDNENVYGINYALYYDKIQQPIEYIKIKLLKNGADDYYEVKNTPYPVQFFSISNKYAGYQRGTFGKYLIKNINQTSLSFNALVKHNQTDISFDEIYQTTSLDYNQYLGSHEVWYWPYANATIARYMDGMNWKGLGFSKNIISLVKNPGQYPDSERIEDRFQRQMTMSGQIQLPIIFYKWFIFVYVSTSTSQGALRVYKYFEDIDFLSPYNNEIVFSSTNTNFRQYSFVFFNKNFGITLKQASSPVLYRYLVSSMTTTSASKFKDGGLVKQGYSLSELVMIQRRQDPDNPEEERDVYGYFPSIPEIYRITANDQQNTLEVVEKIAIPAISQSASNALNNGLIDVGKYFIAVYSSAQCGAQLGYAITSSSAYFYRFSTKEWLCMNLNNPYDTKEVFAWSTTVDSPNNNPG</sequence>
<dbReference type="InParanoid" id="A0A078ATD8"/>
<name>A0A078ATD8_STYLE</name>
<dbReference type="EMBL" id="CCKQ01013984">
    <property type="protein sequence ID" value="CDW85710.1"/>
    <property type="molecule type" value="Genomic_DNA"/>
</dbReference>
<feature type="chain" id="PRO_5001729652" description="Lipoprotein" evidence="4">
    <location>
        <begin position="31"/>
        <end position="1197"/>
    </location>
</feature>